<dbReference type="PANTHER" id="PTHR46586:SF3">
    <property type="entry name" value="ANKYRIN REPEAT-CONTAINING PROTEIN"/>
    <property type="match status" value="1"/>
</dbReference>
<sequence length="290" mass="31919">MDALAAASPTPNMEAVLHSRDLLDVVFAYQDGWYKEQLELIVSLQLRGLDHLVRSAQEQPMPSIDVVAAILEPWIAAHGLPAVRRAMRDMANLGCMLFLYCAYRNDAALLASLHKTTLLSPFDQRRLVHAAATHGAIDVMAFLSTHAYEGFSADTMDVAAGAGHLHVVQYLAKHRSDGCTTRAMDQAIFHGHTDINEWLYAHRTEGCSHSGLLFAAKRGNDRLVRRLVSDGRMRLLGSEIIHAARYGHLDLVTFLAASTSACHLQRAQDAAMFMGHTAVAQFLTTRLAVH</sequence>
<dbReference type="Proteomes" id="UP000030762">
    <property type="component" value="Unassembled WGS sequence"/>
</dbReference>
<dbReference type="InterPro" id="IPR002110">
    <property type="entry name" value="Ankyrin_rpt"/>
</dbReference>
<dbReference type="RefSeq" id="XP_008615610.1">
    <property type="nucleotide sequence ID" value="XM_008617388.1"/>
</dbReference>
<dbReference type="EMBL" id="JH767172">
    <property type="protein sequence ID" value="EQC30872.1"/>
    <property type="molecule type" value="Genomic_DNA"/>
</dbReference>
<dbReference type="InterPro" id="IPR052050">
    <property type="entry name" value="SecEffector_AnkRepeat"/>
</dbReference>
<dbReference type="Pfam" id="PF13637">
    <property type="entry name" value="Ank_4"/>
    <property type="match status" value="1"/>
</dbReference>
<keyword evidence="2" id="KW-1185">Reference proteome</keyword>
<dbReference type="AlphaFoldDB" id="T0RLK3"/>
<dbReference type="InParanoid" id="T0RLK3"/>
<proteinExistence type="predicted"/>
<dbReference type="Gene3D" id="1.25.40.20">
    <property type="entry name" value="Ankyrin repeat-containing domain"/>
    <property type="match status" value="1"/>
</dbReference>
<dbReference type="OrthoDB" id="63354at2759"/>
<dbReference type="PANTHER" id="PTHR46586">
    <property type="entry name" value="ANKYRIN REPEAT-CONTAINING PROTEIN"/>
    <property type="match status" value="1"/>
</dbReference>
<organism evidence="1 2">
    <name type="scientific">Saprolegnia diclina (strain VS20)</name>
    <dbReference type="NCBI Taxonomy" id="1156394"/>
    <lineage>
        <taxon>Eukaryota</taxon>
        <taxon>Sar</taxon>
        <taxon>Stramenopiles</taxon>
        <taxon>Oomycota</taxon>
        <taxon>Saprolegniomycetes</taxon>
        <taxon>Saprolegniales</taxon>
        <taxon>Saprolegniaceae</taxon>
        <taxon>Saprolegnia</taxon>
    </lineage>
</organism>
<evidence type="ECO:0000313" key="2">
    <source>
        <dbReference type="Proteomes" id="UP000030762"/>
    </source>
</evidence>
<dbReference type="SUPFAM" id="SSF48403">
    <property type="entry name" value="Ankyrin repeat"/>
    <property type="match status" value="1"/>
</dbReference>
<evidence type="ECO:0000313" key="1">
    <source>
        <dbReference type="EMBL" id="EQC30872.1"/>
    </source>
</evidence>
<gene>
    <name evidence="1" type="ORF">SDRG_11353</name>
</gene>
<dbReference type="GeneID" id="19952080"/>
<accession>T0RLK3</accession>
<reference evidence="1 2" key="1">
    <citation type="submission" date="2012-04" db="EMBL/GenBank/DDBJ databases">
        <title>The Genome Sequence of Saprolegnia declina VS20.</title>
        <authorList>
            <consortium name="The Broad Institute Genome Sequencing Platform"/>
            <person name="Russ C."/>
            <person name="Nusbaum C."/>
            <person name="Tyler B."/>
            <person name="van West P."/>
            <person name="Dieguez-Uribeondo J."/>
            <person name="de Bruijn I."/>
            <person name="Tripathy S."/>
            <person name="Jiang R."/>
            <person name="Young S.K."/>
            <person name="Zeng Q."/>
            <person name="Gargeya S."/>
            <person name="Fitzgerald M."/>
            <person name="Haas B."/>
            <person name="Abouelleil A."/>
            <person name="Alvarado L."/>
            <person name="Arachchi H.M."/>
            <person name="Berlin A."/>
            <person name="Chapman S.B."/>
            <person name="Goldberg J."/>
            <person name="Griggs A."/>
            <person name="Gujja S."/>
            <person name="Hansen M."/>
            <person name="Howarth C."/>
            <person name="Imamovic A."/>
            <person name="Larimer J."/>
            <person name="McCowen C."/>
            <person name="Montmayeur A."/>
            <person name="Murphy C."/>
            <person name="Neiman D."/>
            <person name="Pearson M."/>
            <person name="Priest M."/>
            <person name="Roberts A."/>
            <person name="Saif S."/>
            <person name="Shea T."/>
            <person name="Sisk P."/>
            <person name="Sykes S."/>
            <person name="Wortman J."/>
            <person name="Nusbaum C."/>
            <person name="Birren B."/>
        </authorList>
    </citation>
    <scope>NUCLEOTIDE SEQUENCE [LARGE SCALE GENOMIC DNA]</scope>
    <source>
        <strain evidence="1 2">VS20</strain>
    </source>
</reference>
<dbReference type="OMA" id="RDMANLG"/>
<dbReference type="InterPro" id="IPR036770">
    <property type="entry name" value="Ankyrin_rpt-contain_sf"/>
</dbReference>
<name>T0RLK3_SAPDV</name>
<dbReference type="VEuPathDB" id="FungiDB:SDRG_11353"/>
<protein>
    <submittedName>
        <fullName evidence="1">Uncharacterized protein</fullName>
    </submittedName>
</protein>